<comment type="subcellular location">
    <subcellularLocation>
        <location evidence="1">Membrane</location>
        <topology evidence="1">Single-pass type I membrane protein</topology>
    </subcellularLocation>
</comment>
<dbReference type="Pfam" id="PF07686">
    <property type="entry name" value="V-set"/>
    <property type="match status" value="1"/>
</dbReference>
<proteinExistence type="predicted"/>
<dbReference type="InterPro" id="IPR013106">
    <property type="entry name" value="Ig_V-set"/>
</dbReference>
<keyword evidence="9" id="KW-1185">Reference proteome</keyword>
<evidence type="ECO:0000313" key="10">
    <source>
        <dbReference type="RefSeq" id="XP_022324330.1"/>
    </source>
</evidence>
<sequence>MIVVFFCVVFKGIIALSVNSPREIKVSLGSGSTIVLNCSFEKETGEHVNRITLTKKQETEDKYKTIIEYYPSSALYLDPDMKNRSNSISFDDSSPSVILNISEVQCKDDGQYQCIVSYRHFNGFAADIKTETTVYIQEKSYSATFWSLKVTAEIPVDFSLQPNINLQANNTVKFTCMANAGHPEGKVIIWKQTSIADAREKLGESPLVDEKTENCITNAQLTISYNISKYDDGAFFGCTAQNKFTPEDSVPSRIIGPLNIFYGPSNLSIEISPQIHSFYVGDRIRLTCSSEGNPRPTFQWTFNFTKIAEGEKYYLSDQDTTLEFNTDNITDTGYYGCFASNSFNGNLYNSNDTIKLIVQDSSTVRISCVNIKCSSIEKCTTKDNIAICSVDKWKIVAFLFISCSLVLGTTTAILWRYLKLRNPMTILDEIIRGGEDRSYETLSSGTTARNVEERNYESLSNVITDTYSSIDDRALRDGEGLHYEYLGTGETHTYSSIQPTVSL</sequence>
<keyword evidence="3" id="KW-1015">Disulfide bond</keyword>
<evidence type="ECO:0000256" key="4">
    <source>
        <dbReference type="ARBA" id="ARBA00023180"/>
    </source>
</evidence>
<keyword evidence="6" id="KW-0812">Transmembrane</keyword>
<dbReference type="RefSeq" id="XP_022324330.1">
    <property type="nucleotide sequence ID" value="XM_022468622.1"/>
</dbReference>
<dbReference type="GO" id="GO:0050839">
    <property type="term" value="F:cell adhesion molecule binding"/>
    <property type="evidence" value="ECO:0007669"/>
    <property type="project" value="TreeGrafter"/>
</dbReference>
<dbReference type="GeneID" id="111125125"/>
<evidence type="ECO:0000256" key="2">
    <source>
        <dbReference type="ARBA" id="ARBA00023136"/>
    </source>
</evidence>
<evidence type="ECO:0000256" key="6">
    <source>
        <dbReference type="SAM" id="Phobius"/>
    </source>
</evidence>
<dbReference type="InterPro" id="IPR003598">
    <property type="entry name" value="Ig_sub2"/>
</dbReference>
<organism evidence="9 10">
    <name type="scientific">Crassostrea virginica</name>
    <name type="common">Eastern oyster</name>
    <dbReference type="NCBI Taxonomy" id="6565"/>
    <lineage>
        <taxon>Eukaryota</taxon>
        <taxon>Metazoa</taxon>
        <taxon>Spiralia</taxon>
        <taxon>Lophotrochozoa</taxon>
        <taxon>Mollusca</taxon>
        <taxon>Bivalvia</taxon>
        <taxon>Autobranchia</taxon>
        <taxon>Pteriomorphia</taxon>
        <taxon>Ostreida</taxon>
        <taxon>Ostreoidea</taxon>
        <taxon>Ostreidae</taxon>
        <taxon>Crassostrea</taxon>
    </lineage>
</organism>
<dbReference type="OrthoDB" id="5950222at2759"/>
<keyword evidence="7" id="KW-0732">Signal</keyword>
<keyword evidence="4" id="KW-0325">Glycoprotein</keyword>
<dbReference type="GO" id="GO:0005886">
    <property type="term" value="C:plasma membrane"/>
    <property type="evidence" value="ECO:0007669"/>
    <property type="project" value="TreeGrafter"/>
</dbReference>
<dbReference type="SMART" id="SM00408">
    <property type="entry name" value="IGc2"/>
    <property type="match status" value="2"/>
</dbReference>
<name>A0A8B8D9L7_CRAVI</name>
<dbReference type="Pfam" id="PF13927">
    <property type="entry name" value="Ig_3"/>
    <property type="match status" value="1"/>
</dbReference>
<dbReference type="AlphaFoldDB" id="A0A8B8D9L7"/>
<keyword evidence="5" id="KW-0393">Immunoglobulin domain</keyword>
<dbReference type="InterPro" id="IPR007110">
    <property type="entry name" value="Ig-like_dom"/>
</dbReference>
<dbReference type="KEGG" id="cvn:111125125"/>
<dbReference type="PANTHER" id="PTHR11640">
    <property type="entry name" value="NEPHRIN"/>
    <property type="match status" value="1"/>
</dbReference>
<evidence type="ECO:0000256" key="1">
    <source>
        <dbReference type="ARBA" id="ARBA00004479"/>
    </source>
</evidence>
<dbReference type="InterPro" id="IPR013783">
    <property type="entry name" value="Ig-like_fold"/>
</dbReference>
<dbReference type="InterPro" id="IPR003599">
    <property type="entry name" value="Ig_sub"/>
</dbReference>
<evidence type="ECO:0000313" key="9">
    <source>
        <dbReference type="Proteomes" id="UP000694844"/>
    </source>
</evidence>
<protein>
    <submittedName>
        <fullName evidence="10">Cell adhesion molecule 3-like</fullName>
    </submittedName>
</protein>
<dbReference type="Gene3D" id="2.60.40.10">
    <property type="entry name" value="Immunoglobulins"/>
    <property type="match status" value="3"/>
</dbReference>
<evidence type="ECO:0000259" key="8">
    <source>
        <dbReference type="PROSITE" id="PS50835"/>
    </source>
</evidence>
<dbReference type="Proteomes" id="UP000694844">
    <property type="component" value="Chromosome 1"/>
</dbReference>
<dbReference type="SUPFAM" id="SSF48726">
    <property type="entry name" value="Immunoglobulin"/>
    <property type="match status" value="3"/>
</dbReference>
<feature type="transmembrane region" description="Helical" evidence="6">
    <location>
        <begin position="395"/>
        <end position="415"/>
    </location>
</feature>
<dbReference type="InterPro" id="IPR051275">
    <property type="entry name" value="Cell_adhesion_signaling"/>
</dbReference>
<gene>
    <name evidence="10" type="primary">LOC111125125</name>
</gene>
<feature type="domain" description="Ig-like" evidence="8">
    <location>
        <begin position="21"/>
        <end position="135"/>
    </location>
</feature>
<dbReference type="SMART" id="SM00409">
    <property type="entry name" value="IG"/>
    <property type="match status" value="3"/>
</dbReference>
<dbReference type="PANTHER" id="PTHR11640:SF158">
    <property type="entry name" value="V-SET AND IMMUNOGLOBULIN DOMAIN-CONTAINING PROTEIN 10-LIKE 2"/>
    <property type="match status" value="1"/>
</dbReference>
<dbReference type="InterPro" id="IPR036179">
    <property type="entry name" value="Ig-like_dom_sf"/>
</dbReference>
<evidence type="ECO:0000256" key="3">
    <source>
        <dbReference type="ARBA" id="ARBA00023157"/>
    </source>
</evidence>
<feature type="chain" id="PRO_5034949803" evidence="7">
    <location>
        <begin position="16"/>
        <end position="503"/>
    </location>
</feature>
<dbReference type="PROSITE" id="PS50835">
    <property type="entry name" value="IG_LIKE"/>
    <property type="match status" value="3"/>
</dbReference>
<evidence type="ECO:0000256" key="5">
    <source>
        <dbReference type="ARBA" id="ARBA00023319"/>
    </source>
</evidence>
<accession>A0A8B8D9L7</accession>
<evidence type="ECO:0000256" key="7">
    <source>
        <dbReference type="SAM" id="SignalP"/>
    </source>
</evidence>
<feature type="domain" description="Ig-like" evidence="8">
    <location>
        <begin position="155"/>
        <end position="256"/>
    </location>
</feature>
<dbReference type="GO" id="GO:0098609">
    <property type="term" value="P:cell-cell adhesion"/>
    <property type="evidence" value="ECO:0007669"/>
    <property type="project" value="TreeGrafter"/>
</dbReference>
<reference evidence="10" key="2">
    <citation type="submission" date="2025-08" db="UniProtKB">
        <authorList>
            <consortium name="RefSeq"/>
        </authorList>
    </citation>
    <scope>IDENTIFICATION</scope>
    <source>
        <tissue evidence="10">Whole sample</tissue>
    </source>
</reference>
<feature type="signal peptide" evidence="7">
    <location>
        <begin position="1"/>
        <end position="15"/>
    </location>
</feature>
<reference evidence="9" key="1">
    <citation type="submission" date="2024-06" db="UniProtKB">
        <authorList>
            <consortium name="RefSeq"/>
        </authorList>
    </citation>
    <scope>NUCLEOTIDE SEQUENCE [LARGE SCALE GENOMIC DNA]</scope>
</reference>
<dbReference type="GO" id="GO:0005911">
    <property type="term" value="C:cell-cell junction"/>
    <property type="evidence" value="ECO:0007669"/>
    <property type="project" value="TreeGrafter"/>
</dbReference>
<keyword evidence="6" id="KW-1133">Transmembrane helix</keyword>
<feature type="domain" description="Ig-like" evidence="8">
    <location>
        <begin position="264"/>
        <end position="355"/>
    </location>
</feature>
<keyword evidence="2 6" id="KW-0472">Membrane</keyword>